<feature type="compositionally biased region" description="Acidic residues" evidence="8">
    <location>
        <begin position="313"/>
        <end position="334"/>
    </location>
</feature>
<evidence type="ECO:0000256" key="9">
    <source>
        <dbReference type="SAM" id="Phobius"/>
    </source>
</evidence>
<feature type="region of interest" description="Disordered" evidence="8">
    <location>
        <begin position="1"/>
        <end position="42"/>
    </location>
</feature>
<dbReference type="FunFam" id="2.20.25.20:FF:000001">
    <property type="entry name" value="Casein kinase II subunit beta"/>
    <property type="match status" value="1"/>
</dbReference>
<feature type="compositionally biased region" description="Polar residues" evidence="8">
    <location>
        <begin position="576"/>
        <end position="588"/>
    </location>
</feature>
<dbReference type="SMART" id="SM01085">
    <property type="entry name" value="CK_II_beta"/>
    <property type="match status" value="1"/>
</dbReference>
<keyword evidence="12" id="KW-1185">Reference proteome</keyword>
<organism evidence="11 12">
    <name type="scientific">Ceratobasidium theobromae</name>
    <dbReference type="NCBI Taxonomy" id="1582974"/>
    <lineage>
        <taxon>Eukaryota</taxon>
        <taxon>Fungi</taxon>
        <taxon>Dikarya</taxon>
        <taxon>Basidiomycota</taxon>
        <taxon>Agaricomycotina</taxon>
        <taxon>Agaricomycetes</taxon>
        <taxon>Cantharellales</taxon>
        <taxon>Ceratobasidiaceae</taxon>
        <taxon>Ceratobasidium</taxon>
    </lineage>
</organism>
<keyword evidence="11" id="KW-0808">Transferase</keyword>
<evidence type="ECO:0000256" key="3">
    <source>
        <dbReference type="ARBA" id="ARBA00022980"/>
    </source>
</evidence>
<comment type="function">
    <text evidence="5 7">Regulatory subunit of casein kinase II/CK2. As part of the kinase complex regulates the basal catalytic activity of the alpha subunit a constitutively active serine/threonine-protein kinase that phosphorylates a large number of substrates containing acidic residues C-terminal to the phosphorylated serine or threonine.</text>
</comment>
<dbReference type="GO" id="GO:0003735">
    <property type="term" value="F:structural constituent of ribosome"/>
    <property type="evidence" value="ECO:0007669"/>
    <property type="project" value="InterPro"/>
</dbReference>
<keyword evidence="9" id="KW-1133">Transmembrane helix</keyword>
<dbReference type="GO" id="GO:0005737">
    <property type="term" value="C:cytoplasm"/>
    <property type="evidence" value="ECO:0007669"/>
    <property type="project" value="TreeGrafter"/>
</dbReference>
<comment type="similarity">
    <text evidence="2 7">Belongs to the casein kinase 2 subunit beta family.</text>
</comment>
<feature type="region of interest" description="Disordered" evidence="8">
    <location>
        <begin position="292"/>
        <end position="348"/>
    </location>
</feature>
<name>A0A5N5QV39_9AGAM</name>
<sequence length="975" mass="106372">MSRMPSVIPAQTPQELDQEGNPVEDDAMNDDQAEQEGYASSTPTSSLTWITWFCSLPGHEYFCEVGEDFIEDDFNLTGLNGLVPFWREAMEMPEDALKIPDVSIVESSAELLYGLVHQRYILTRPGLQAMVEKYEAGHFGTCPRVFCNSCHVVPCGRSDLPGLETVKLYCPNCNDIYSPPSSRFQGVDGAFFGTTFPHLLFQTYRELAPAPFSPTAPPVDSIAARRQPAIAEPFINPNPHGGQKQPADRVYTAKIYGFRVNERARSGPRMRWLRLRPQTLEELNAVDWRGRWVGSDDEGTFDESDREGGPLENFDDDDGSQDDDEEEEEEEEEQQQPGPASGTRHGRQHNMMITDWKPYVDPGVDKNAGYLSRPTAGRTCPTPGITDDSDAPHSCLSRSSSLSSLSTPAEDVPRRPNQSRKPKGTLNRKFEEVETMLRAACSTGVLHDEECVAVLVAVMRLHRTELDPLPKTSTGPRHSYSTMAVQRTNLRYGANTGRPTTGIDKVAKPSHRKGSQSAKNKLVRSVVREVAGFAPYERRVMELLRNSKDKKARKLTKKRHSTTTIKSMADAAARSPSPTGSAHRTSALSPRHLCGRTRAGSTSLAPLSLSFALRTDEPDTPVRTMPLSLFASPVLPALPTPVLSGGSFAVSCARAALPEANRRRQYILPLVFLALVFAATSVPVIWGVLSLPIRSLNGVPTTLQQVALLGRDLQAYADSGLSGRAHVLGVLSIAAIWKHAFSIPGSVVLNVLAGALLSPALGTLLMTVLTTIGSVCASLLSTPLTPLVRRFVPRPLHLVRQALEGHDHDDLSNHPVDKPAQPPQPTTKSPTWVRLTVMRLVGVVPWSGINIACGVCEVPLSACALGAFFGTLPWTAVTCQIGDILQAVATQGHDSHDMTLRGLMTSPSMLVKLAVLSLLSLGPVLARDHLVALLTSSIRSCESHSEKGPIIGEQEKSHSRWSRKNWKRAESAEAS</sequence>
<dbReference type="PROSITE" id="PS01190">
    <property type="entry name" value="RIBOSOMAL_L36E"/>
    <property type="match status" value="1"/>
</dbReference>
<comment type="caution">
    <text evidence="11">The sequence shown here is derived from an EMBL/GenBank/DDBJ whole genome shotgun (WGS) entry which is preliminary data.</text>
</comment>
<evidence type="ECO:0000256" key="4">
    <source>
        <dbReference type="ARBA" id="ARBA00023274"/>
    </source>
</evidence>
<dbReference type="Pfam" id="PF01214">
    <property type="entry name" value="CK_II_beta"/>
    <property type="match status" value="1"/>
</dbReference>
<dbReference type="Gene3D" id="1.10.10.1760">
    <property type="entry name" value="60S ribosomal protein L36"/>
    <property type="match status" value="1"/>
</dbReference>
<dbReference type="SUPFAM" id="SSF57798">
    <property type="entry name" value="Casein kinase II beta subunit"/>
    <property type="match status" value="1"/>
</dbReference>
<feature type="transmembrane region" description="Helical" evidence="9">
    <location>
        <begin position="666"/>
        <end position="689"/>
    </location>
</feature>
<gene>
    <name evidence="11" type="ORF">CTheo_1166</name>
</gene>
<dbReference type="InterPro" id="IPR035991">
    <property type="entry name" value="Casein_kinase_II_beta-like"/>
</dbReference>
<comment type="similarity">
    <text evidence="1 6">Belongs to the eukaryotic ribosomal protein eL36 family.</text>
</comment>
<evidence type="ECO:0000259" key="10">
    <source>
        <dbReference type="Pfam" id="PF09335"/>
    </source>
</evidence>
<dbReference type="GO" id="GO:0016301">
    <property type="term" value="F:kinase activity"/>
    <property type="evidence" value="ECO:0007669"/>
    <property type="project" value="UniProtKB-KW"/>
</dbReference>
<keyword evidence="11" id="KW-0418">Kinase</keyword>
<dbReference type="InterPro" id="IPR038097">
    <property type="entry name" value="Ribosomal_eL36_sf"/>
</dbReference>
<feature type="compositionally biased region" description="Acidic residues" evidence="8">
    <location>
        <begin position="295"/>
        <end position="305"/>
    </location>
</feature>
<evidence type="ECO:0000256" key="5">
    <source>
        <dbReference type="ARBA" id="ARBA00045899"/>
    </source>
</evidence>
<feature type="region of interest" description="Disordered" evidence="8">
    <location>
        <begin position="367"/>
        <end position="427"/>
    </location>
</feature>
<keyword evidence="4 6" id="KW-0687">Ribonucleoprotein</keyword>
<dbReference type="GO" id="GO:0034456">
    <property type="term" value="C:UTP-C complex"/>
    <property type="evidence" value="ECO:0007669"/>
    <property type="project" value="TreeGrafter"/>
</dbReference>
<dbReference type="Pfam" id="PF01158">
    <property type="entry name" value="Ribosomal_L36e"/>
    <property type="match status" value="1"/>
</dbReference>
<dbReference type="OrthoDB" id="2275560at2759"/>
<dbReference type="InterPro" id="IPR000509">
    <property type="entry name" value="Ribosomal_eL36"/>
</dbReference>
<evidence type="ECO:0000313" key="11">
    <source>
        <dbReference type="EMBL" id="KAB5595489.1"/>
    </source>
</evidence>
<dbReference type="InterPro" id="IPR032816">
    <property type="entry name" value="VTT_dom"/>
</dbReference>
<dbReference type="Gene3D" id="1.10.1820.10">
    <property type="entry name" value="protein kinase ck2 holoenzyme, chain C, domain 1"/>
    <property type="match status" value="1"/>
</dbReference>
<dbReference type="PANTHER" id="PTHR11740:SF0">
    <property type="entry name" value="CASEIN KINASE II SUBUNIT BETA"/>
    <property type="match status" value="1"/>
</dbReference>
<evidence type="ECO:0000256" key="1">
    <source>
        <dbReference type="ARBA" id="ARBA00006509"/>
    </source>
</evidence>
<keyword evidence="3 6" id="KW-0689">Ribosomal protein</keyword>
<dbReference type="Gene3D" id="2.20.25.20">
    <property type="match status" value="1"/>
</dbReference>
<dbReference type="InterPro" id="IPR000704">
    <property type="entry name" value="Casein_kinase_II_reg-sub"/>
</dbReference>
<feature type="region of interest" description="Disordered" evidence="8">
    <location>
        <begin position="808"/>
        <end position="829"/>
    </location>
</feature>
<feature type="compositionally biased region" description="Acidic residues" evidence="8">
    <location>
        <begin position="16"/>
        <end position="34"/>
    </location>
</feature>
<dbReference type="GO" id="GO:0019887">
    <property type="term" value="F:protein kinase regulator activity"/>
    <property type="evidence" value="ECO:0007669"/>
    <property type="project" value="InterPro"/>
</dbReference>
<feature type="domain" description="VTT" evidence="10">
    <location>
        <begin position="743"/>
        <end position="883"/>
    </location>
</feature>
<reference evidence="11 12" key="1">
    <citation type="journal article" date="2019" name="Fungal Biol. Biotechnol.">
        <title>Draft genome sequence of fastidious pathogen Ceratobasidium theobromae, which causes vascular-streak dieback in Theobroma cacao.</title>
        <authorList>
            <person name="Ali S.S."/>
            <person name="Asman A."/>
            <person name="Shao J."/>
            <person name="Firmansyah A.P."/>
            <person name="Susilo A.W."/>
            <person name="Rosmana A."/>
            <person name="McMahon P."/>
            <person name="Junaid M."/>
            <person name="Guest D."/>
            <person name="Kheng T.Y."/>
            <person name="Meinhardt L.W."/>
            <person name="Bailey B.A."/>
        </authorList>
    </citation>
    <scope>NUCLEOTIDE SEQUENCE [LARGE SCALE GENOMIC DNA]</scope>
    <source>
        <strain evidence="11 12">CT2</strain>
    </source>
</reference>
<accession>A0A5N5QV39</accession>
<evidence type="ECO:0000256" key="7">
    <source>
        <dbReference type="RuleBase" id="RU361268"/>
    </source>
</evidence>
<feature type="region of interest" description="Disordered" evidence="8">
    <location>
        <begin position="492"/>
        <end position="521"/>
    </location>
</feature>
<feature type="region of interest" description="Disordered" evidence="8">
    <location>
        <begin position="569"/>
        <end position="595"/>
    </location>
</feature>
<dbReference type="Pfam" id="PF09335">
    <property type="entry name" value="VTT_dom"/>
    <property type="match status" value="1"/>
</dbReference>
<evidence type="ECO:0000256" key="6">
    <source>
        <dbReference type="RuleBase" id="RU000665"/>
    </source>
</evidence>
<dbReference type="GO" id="GO:0005956">
    <property type="term" value="C:protein kinase CK2 complex"/>
    <property type="evidence" value="ECO:0007669"/>
    <property type="project" value="UniProtKB-UniRule"/>
</dbReference>
<dbReference type="GO" id="GO:0006412">
    <property type="term" value="P:translation"/>
    <property type="evidence" value="ECO:0007669"/>
    <property type="project" value="InterPro"/>
</dbReference>
<evidence type="ECO:0000256" key="2">
    <source>
        <dbReference type="ARBA" id="ARBA00006941"/>
    </source>
</evidence>
<protein>
    <recommendedName>
        <fullName evidence="6 7">Multifunctional fusion protein</fullName>
    </recommendedName>
    <domain>
        <recommendedName>
            <fullName evidence="7">Casein kinase II subunit beta</fullName>
            <shortName evidence="7">CK II beta</shortName>
        </recommendedName>
    </domain>
    <domain>
        <recommendedName>
            <fullName evidence="6">60S ribosomal protein L36</fullName>
        </recommendedName>
    </domain>
</protein>
<keyword evidence="9" id="KW-0472">Membrane</keyword>
<dbReference type="AlphaFoldDB" id="A0A5N5QV39"/>
<evidence type="ECO:0000313" key="12">
    <source>
        <dbReference type="Proteomes" id="UP000383932"/>
    </source>
</evidence>
<feature type="region of interest" description="Disordered" evidence="8">
    <location>
        <begin position="944"/>
        <end position="975"/>
    </location>
</feature>
<keyword evidence="9" id="KW-0812">Transmembrane</keyword>
<dbReference type="PRINTS" id="PR00472">
    <property type="entry name" value="CASNKINASEII"/>
</dbReference>
<proteinExistence type="inferred from homology"/>
<dbReference type="PANTHER" id="PTHR11740">
    <property type="entry name" value="CASEIN KINASE II SUBUNIT BETA"/>
    <property type="match status" value="1"/>
</dbReference>
<dbReference type="GO" id="GO:0005840">
    <property type="term" value="C:ribosome"/>
    <property type="evidence" value="ECO:0007669"/>
    <property type="project" value="UniProtKB-KW"/>
</dbReference>
<dbReference type="InterPro" id="IPR016149">
    <property type="entry name" value="Casein_kin_II_reg-sub_N"/>
</dbReference>
<dbReference type="GO" id="GO:0006359">
    <property type="term" value="P:regulation of transcription by RNA polymerase III"/>
    <property type="evidence" value="ECO:0007669"/>
    <property type="project" value="TreeGrafter"/>
</dbReference>
<feature type="compositionally biased region" description="Basic and acidic residues" evidence="8">
    <location>
        <begin position="944"/>
        <end position="958"/>
    </location>
</feature>
<dbReference type="FunFam" id="1.10.10.1760:FF:000001">
    <property type="entry name" value="60S ribosomal protein L36"/>
    <property type="match status" value="1"/>
</dbReference>
<feature type="compositionally biased region" description="Basic and acidic residues" evidence="8">
    <location>
        <begin position="808"/>
        <end position="817"/>
    </location>
</feature>
<feature type="compositionally biased region" description="Low complexity" evidence="8">
    <location>
        <begin position="394"/>
        <end position="406"/>
    </location>
</feature>
<dbReference type="EMBL" id="SSOP01000009">
    <property type="protein sequence ID" value="KAB5595489.1"/>
    <property type="molecule type" value="Genomic_DNA"/>
</dbReference>
<dbReference type="Proteomes" id="UP000383932">
    <property type="component" value="Unassembled WGS sequence"/>
</dbReference>
<comment type="subunit">
    <text evidence="7">Tetramer of two alpha and two beta subunits.</text>
</comment>
<evidence type="ECO:0000256" key="8">
    <source>
        <dbReference type="SAM" id="MobiDB-lite"/>
    </source>
</evidence>